<proteinExistence type="predicted"/>
<dbReference type="Pfam" id="PF06889">
    <property type="entry name" value="DUF1266"/>
    <property type="match status" value="1"/>
</dbReference>
<organism evidence="3 4">
    <name type="scientific">Pedobacter ureilyticus</name>
    <dbReference type="NCBI Taxonomy" id="1393051"/>
    <lineage>
        <taxon>Bacteria</taxon>
        <taxon>Pseudomonadati</taxon>
        <taxon>Bacteroidota</taxon>
        <taxon>Sphingobacteriia</taxon>
        <taxon>Sphingobacteriales</taxon>
        <taxon>Sphingobacteriaceae</taxon>
        <taxon>Pedobacter</taxon>
    </lineage>
</organism>
<dbReference type="RefSeq" id="WP_138721551.1">
    <property type="nucleotide sequence ID" value="NZ_SSHJ02000001.1"/>
</dbReference>
<feature type="transmembrane region" description="Helical" evidence="1">
    <location>
        <begin position="6"/>
        <end position="23"/>
    </location>
</feature>
<evidence type="ECO:0000313" key="4">
    <source>
        <dbReference type="Proteomes" id="UP001517247"/>
    </source>
</evidence>
<dbReference type="Proteomes" id="UP001517247">
    <property type="component" value="Unassembled WGS sequence"/>
</dbReference>
<accession>A0ABW9J2Z6</accession>
<keyword evidence="1" id="KW-0472">Membrane</keyword>
<dbReference type="InterPro" id="IPR009677">
    <property type="entry name" value="DUF1266"/>
</dbReference>
<evidence type="ECO:0000256" key="1">
    <source>
        <dbReference type="SAM" id="Phobius"/>
    </source>
</evidence>
<reference evidence="3 4" key="1">
    <citation type="submission" date="2024-12" db="EMBL/GenBank/DDBJ databases">
        <authorList>
            <person name="Hu S."/>
        </authorList>
    </citation>
    <scope>NUCLEOTIDE SEQUENCE [LARGE SCALE GENOMIC DNA]</scope>
    <source>
        <strain evidence="3 4">THG-T11</strain>
    </source>
</reference>
<evidence type="ECO:0000313" key="3">
    <source>
        <dbReference type="EMBL" id="MFN0254390.1"/>
    </source>
</evidence>
<sequence length="243" mass="28181">MNTNIYFIIGGVAVLFIIYMIVLRNMMKKRKQKQLEDFNRNHSGEPLTEQQKRLLTFGAILFYHRMEKILGFAPEQGIDQYTSGLKNQWEISSPQDARETLDNLLALRRTRDFQPLLNQPSPDVIKIQKKIAKELGIELSVVEQTTSAYGWDICRAVSLAKWCFWCGYLTEAEVWNYMERAASIAGEQGRDWTDYTVSFLLGRTIQGFDLDDICVDARQVLHSQNPTFGKTEDIDVFKRYSFK</sequence>
<name>A0ABW9J2Z6_9SPHI</name>
<dbReference type="EMBL" id="SSHJ02000001">
    <property type="protein sequence ID" value="MFN0254390.1"/>
    <property type="molecule type" value="Genomic_DNA"/>
</dbReference>
<keyword evidence="1" id="KW-0812">Transmembrane</keyword>
<keyword evidence="1" id="KW-1133">Transmembrane helix</keyword>
<evidence type="ECO:0000259" key="2">
    <source>
        <dbReference type="Pfam" id="PF06889"/>
    </source>
</evidence>
<feature type="domain" description="DUF1266" evidence="2">
    <location>
        <begin position="85"/>
        <end position="210"/>
    </location>
</feature>
<keyword evidence="4" id="KW-1185">Reference proteome</keyword>
<protein>
    <submittedName>
        <fullName evidence="3">DUF1266 domain-containing protein</fullName>
    </submittedName>
</protein>
<gene>
    <name evidence="3" type="ORF">E6A44_002340</name>
</gene>
<comment type="caution">
    <text evidence="3">The sequence shown here is derived from an EMBL/GenBank/DDBJ whole genome shotgun (WGS) entry which is preliminary data.</text>
</comment>